<sequence length="451" mass="52172">MEALLLKNFLRSKGLMTGLLILFVAGLISLNIGKHFLDKNKEIIEKTAHYQQESIAKNVEFHPKEIGLLLYYVRFGLVNEMPNLAGLAIGQRDINPSLKSVTIRNLEEQKYATDLMNPMYQMLGNMDFSFVLIYFFPLIIIAFCFNLISEEKEEGTWSLVLSQSGNPIKMLRIKILIRFVSVFLILVLLLMIAKFYLAIPFDAVFLAFILTSILYIIFWFTLAWLVASFHKNSSQNALILLLSWVTLTIVVPAGVNALTVNLYPVPEAFSTVLESRDGYHNKWDVPKEPTVAKFHQHYPQFSQFKHPEGKDYSWLWYYAMQQMGDDEAAKDALAFKEKLKKRNAFSSTAGMFFPSIHAQLSLNALSLSDMDNYLNFIEKLESFHEQKRLYFYPKIFTETAVSDENWKKFGLEFYQEKPSLNWLKMLLPLLIISILCVFWAKLKFGKNMMAR</sequence>
<gene>
    <name evidence="2" type="ORF">EGI31_09755</name>
</gene>
<evidence type="ECO:0000313" key="3">
    <source>
        <dbReference type="Proteomes" id="UP001204144"/>
    </source>
</evidence>
<dbReference type="GO" id="GO:0140359">
    <property type="term" value="F:ABC-type transporter activity"/>
    <property type="evidence" value="ECO:0007669"/>
    <property type="project" value="InterPro"/>
</dbReference>
<dbReference type="EMBL" id="RJUF01000023">
    <property type="protein sequence ID" value="MCP9763242.1"/>
    <property type="molecule type" value="Genomic_DNA"/>
</dbReference>
<evidence type="ECO:0000256" key="1">
    <source>
        <dbReference type="SAM" id="Phobius"/>
    </source>
</evidence>
<keyword evidence="1" id="KW-0472">Membrane</keyword>
<feature type="transmembrane region" description="Helical" evidence="1">
    <location>
        <begin position="422"/>
        <end position="442"/>
    </location>
</feature>
<feature type="transmembrane region" description="Helical" evidence="1">
    <location>
        <begin position="175"/>
        <end position="197"/>
    </location>
</feature>
<protein>
    <submittedName>
        <fullName evidence="2">DUF3526 domain-containing protein</fullName>
    </submittedName>
</protein>
<keyword evidence="3" id="KW-1185">Reference proteome</keyword>
<organism evidence="2 3">
    <name type="scientific">Lacihabitans soyangensis</name>
    <dbReference type="NCBI Taxonomy" id="869394"/>
    <lineage>
        <taxon>Bacteria</taxon>
        <taxon>Pseudomonadati</taxon>
        <taxon>Bacteroidota</taxon>
        <taxon>Cytophagia</taxon>
        <taxon>Cytophagales</taxon>
        <taxon>Leadbetterellaceae</taxon>
        <taxon>Lacihabitans</taxon>
    </lineage>
</organism>
<dbReference type="Pfam" id="PF12679">
    <property type="entry name" value="ABC2_membrane_2"/>
    <property type="match status" value="1"/>
</dbReference>
<feature type="transmembrane region" description="Helical" evidence="1">
    <location>
        <begin position="238"/>
        <end position="263"/>
    </location>
</feature>
<name>A0AAE3H241_9BACT</name>
<dbReference type="Proteomes" id="UP001204144">
    <property type="component" value="Unassembled WGS sequence"/>
</dbReference>
<dbReference type="AlphaFoldDB" id="A0AAE3H241"/>
<feature type="transmembrane region" description="Helical" evidence="1">
    <location>
        <begin position="128"/>
        <end position="148"/>
    </location>
</feature>
<dbReference type="GO" id="GO:0005886">
    <property type="term" value="C:plasma membrane"/>
    <property type="evidence" value="ECO:0007669"/>
    <property type="project" value="UniProtKB-SubCell"/>
</dbReference>
<keyword evidence="1" id="KW-0812">Transmembrane</keyword>
<comment type="caution">
    <text evidence="2">The sequence shown here is derived from an EMBL/GenBank/DDBJ whole genome shotgun (WGS) entry which is preliminary data.</text>
</comment>
<proteinExistence type="predicted"/>
<dbReference type="RefSeq" id="WP_255037025.1">
    <property type="nucleotide sequence ID" value="NZ_RJUF01000023.1"/>
</dbReference>
<accession>A0AAE3H241</accession>
<dbReference type="PANTHER" id="PTHR43471:SF1">
    <property type="entry name" value="ABC TRANSPORTER PERMEASE PROTEIN NOSY-RELATED"/>
    <property type="match status" value="1"/>
</dbReference>
<dbReference type="PANTHER" id="PTHR43471">
    <property type="entry name" value="ABC TRANSPORTER PERMEASE"/>
    <property type="match status" value="1"/>
</dbReference>
<dbReference type="InterPro" id="IPR021913">
    <property type="entry name" value="DUF3526"/>
</dbReference>
<keyword evidence="1" id="KW-1133">Transmembrane helix</keyword>
<feature type="transmembrane region" description="Helical" evidence="1">
    <location>
        <begin position="12"/>
        <end position="32"/>
    </location>
</feature>
<evidence type="ECO:0000313" key="2">
    <source>
        <dbReference type="EMBL" id="MCP9763242.1"/>
    </source>
</evidence>
<reference evidence="2 3" key="1">
    <citation type="submission" date="2018-11" db="EMBL/GenBank/DDBJ databases">
        <title>Novel bacteria species description.</title>
        <authorList>
            <person name="Han J.-H."/>
        </authorList>
    </citation>
    <scope>NUCLEOTIDE SEQUENCE [LARGE SCALE GENOMIC DNA]</scope>
    <source>
        <strain evidence="2 3">KCTC23259</strain>
    </source>
</reference>
<dbReference type="Pfam" id="PF12040">
    <property type="entry name" value="DUF3526"/>
    <property type="match status" value="1"/>
</dbReference>
<feature type="transmembrane region" description="Helical" evidence="1">
    <location>
        <begin position="203"/>
        <end position="226"/>
    </location>
</feature>